<gene>
    <name evidence="2" type="ORF">ACFSBK_00900</name>
</gene>
<feature type="domain" description="Transposase IS204/IS1001/IS1096/IS1165 DDE" evidence="1">
    <location>
        <begin position="2"/>
        <end position="150"/>
    </location>
</feature>
<dbReference type="InterPro" id="IPR002560">
    <property type="entry name" value="Transposase_DDE"/>
</dbReference>
<accession>A0ABW4NJ33</accession>
<feature type="non-terminal residue" evidence="2">
    <location>
        <position position="1"/>
    </location>
</feature>
<dbReference type="PANTHER" id="PTHR33498:SF1">
    <property type="entry name" value="TRANSPOSASE FOR INSERTION SEQUENCE ELEMENT IS1557"/>
    <property type="match status" value="1"/>
</dbReference>
<organism evidence="2 3">
    <name type="scientific">Carnobacterium antarcticum</name>
    <dbReference type="NCBI Taxonomy" id="2126436"/>
    <lineage>
        <taxon>Bacteria</taxon>
        <taxon>Bacillati</taxon>
        <taxon>Bacillota</taxon>
        <taxon>Bacilli</taxon>
        <taxon>Lactobacillales</taxon>
        <taxon>Carnobacteriaceae</taxon>
        <taxon>Carnobacterium</taxon>
    </lineage>
</organism>
<dbReference type="PANTHER" id="PTHR33498">
    <property type="entry name" value="TRANSPOSASE FOR INSERTION SEQUENCE ELEMENT IS1557"/>
    <property type="match status" value="1"/>
</dbReference>
<evidence type="ECO:0000313" key="2">
    <source>
        <dbReference type="EMBL" id="MFD1798422.1"/>
    </source>
</evidence>
<dbReference type="InterPro" id="IPR047951">
    <property type="entry name" value="Transpos_ISL3"/>
</dbReference>
<dbReference type="Pfam" id="PF01610">
    <property type="entry name" value="DDE_Tnp_ISL3"/>
    <property type="match status" value="1"/>
</dbReference>
<dbReference type="Proteomes" id="UP001597285">
    <property type="component" value="Unassembled WGS sequence"/>
</dbReference>
<dbReference type="RefSeq" id="WP_376831263.1">
    <property type="nucleotide sequence ID" value="NZ_JBHUFF010000005.1"/>
</dbReference>
<sequence>TQLVRDCFPYAKIIIDRFHIVQHMNRALNSERIKVMNELRYTRPRDYRKLKKQWKLVLKNEDDLDFSRYFTHRLYEGAVTEKMMADYLVQLDSRLERVYALFNQLKWALEHRGFKRFKRYLEESKKYALPRKARTVLQTFEKYLEPIKKVLSFWVLVNEMTICYNLEIFGRIVAA</sequence>
<dbReference type="EMBL" id="JBHUFF010000005">
    <property type="protein sequence ID" value="MFD1798422.1"/>
    <property type="molecule type" value="Genomic_DNA"/>
</dbReference>
<comment type="caution">
    <text evidence="2">The sequence shown here is derived from an EMBL/GenBank/DDBJ whole genome shotgun (WGS) entry which is preliminary data.</text>
</comment>
<reference evidence="3" key="1">
    <citation type="journal article" date="2019" name="Int. J. Syst. Evol. Microbiol.">
        <title>The Global Catalogue of Microorganisms (GCM) 10K type strain sequencing project: providing services to taxonomists for standard genome sequencing and annotation.</title>
        <authorList>
            <consortium name="The Broad Institute Genomics Platform"/>
            <consortium name="The Broad Institute Genome Sequencing Center for Infectious Disease"/>
            <person name="Wu L."/>
            <person name="Ma J."/>
        </authorList>
    </citation>
    <scope>NUCLEOTIDE SEQUENCE [LARGE SCALE GENOMIC DNA]</scope>
    <source>
        <strain evidence="3">KCTC 42143</strain>
    </source>
</reference>
<keyword evidence="3" id="KW-1185">Reference proteome</keyword>
<evidence type="ECO:0000259" key="1">
    <source>
        <dbReference type="Pfam" id="PF01610"/>
    </source>
</evidence>
<proteinExistence type="predicted"/>
<name>A0ABW4NJ33_9LACT</name>
<protein>
    <submittedName>
        <fullName evidence="2">Transposase</fullName>
    </submittedName>
</protein>
<evidence type="ECO:0000313" key="3">
    <source>
        <dbReference type="Proteomes" id="UP001597285"/>
    </source>
</evidence>